<dbReference type="PANTHER" id="PTHR47966:SF65">
    <property type="entry name" value="ASPARTIC-TYPE ENDOPEPTIDASE"/>
    <property type="match status" value="1"/>
</dbReference>
<dbReference type="GO" id="GO:0004190">
    <property type="term" value="F:aspartic-type endopeptidase activity"/>
    <property type="evidence" value="ECO:0007669"/>
    <property type="project" value="UniProtKB-KW"/>
</dbReference>
<sequence length="422" mass="45520">MVWVIGLMKQVFISIVFGLTVEGLAISKLNDRGAAPGLMGNFFDKRSTPGVLSLELYVNRNHDDSNFTIGPHFVVNEYSKRDDYISVELYNEQVTYSANFTVGSNSQKQNVIVDTGSSDLWVVDSSANCQEKSGYSSDYCFSGGTYDPSSSSTIQELGKSFNIRYGDGSSSSGTWVKDTVGINGAIILNQQFGDVNSTSVSQGILGIGLDTNESTDTIYENFPINLKEQGFINTNAYSLYLNAPSATSGTIIFGGIDHAKYTGSLTTLPLTSNREFTIQTNSATVGTSTIDINTGLLLDSGTTLTYLPQSVVDSIANAIGGDITYNRPIGAYIWSCNRNGKVTYNFPQGLNIDIPYSDLAVPLYYSNGAVAGFCALGILYGENFNILGDNFLRHAYVVYNLDALTISLAPVVYTSDSNVTIV</sequence>
<accession>Q9Y774</accession>
<evidence type="ECO:0000313" key="16">
    <source>
        <dbReference type="EMBL" id="AAD33216.1"/>
    </source>
</evidence>
<evidence type="ECO:0000256" key="6">
    <source>
        <dbReference type="ARBA" id="ARBA00022670"/>
    </source>
</evidence>
<gene>
    <name evidence="16" type="primary">SAPT2</name>
</gene>
<dbReference type="VEuPathDB" id="FungiDB:CTRG_00700"/>
<keyword evidence="10" id="KW-0865">Zymogen</keyword>
<evidence type="ECO:0000256" key="7">
    <source>
        <dbReference type="ARBA" id="ARBA00022729"/>
    </source>
</evidence>
<evidence type="ECO:0000256" key="9">
    <source>
        <dbReference type="ARBA" id="ARBA00022801"/>
    </source>
</evidence>
<dbReference type="EMBL" id="AF115320">
    <property type="protein sequence ID" value="AAD33216.1"/>
    <property type="molecule type" value="Genomic_DNA"/>
</dbReference>
<dbReference type="PROSITE" id="PS51767">
    <property type="entry name" value="PEPTIDASE_A1"/>
    <property type="match status" value="1"/>
</dbReference>
<evidence type="ECO:0000256" key="14">
    <source>
        <dbReference type="RuleBase" id="RU000454"/>
    </source>
</evidence>
<protein>
    <recommendedName>
        <fullName evidence="4">candidapepsin</fullName>
        <ecNumber evidence="4">3.4.23.24</ecNumber>
    </recommendedName>
</protein>
<dbReference type="Gene3D" id="2.40.70.10">
    <property type="entry name" value="Acid Proteases"/>
    <property type="match status" value="2"/>
</dbReference>
<feature type="active site" evidence="12">
    <location>
        <position position="114"/>
    </location>
</feature>
<keyword evidence="11 13" id="KW-1015">Disulfide bond</keyword>
<evidence type="ECO:0000256" key="12">
    <source>
        <dbReference type="PIRSR" id="PIRSR601461-1"/>
    </source>
</evidence>
<evidence type="ECO:0000256" key="11">
    <source>
        <dbReference type="ARBA" id="ARBA00023157"/>
    </source>
</evidence>
<dbReference type="InterPro" id="IPR001461">
    <property type="entry name" value="Aspartic_peptidase_A1"/>
</dbReference>
<dbReference type="Pfam" id="PF00026">
    <property type="entry name" value="Asp"/>
    <property type="match status" value="1"/>
</dbReference>
<proteinExistence type="inferred from homology"/>
<name>Q9Y774_CANTR</name>
<keyword evidence="8 14" id="KW-0064">Aspartyl protease</keyword>
<evidence type="ECO:0000256" key="1">
    <source>
        <dbReference type="ARBA" id="ARBA00001675"/>
    </source>
</evidence>
<dbReference type="PANTHER" id="PTHR47966">
    <property type="entry name" value="BETA-SITE APP-CLEAVING ENZYME, ISOFORM A-RELATED"/>
    <property type="match status" value="1"/>
</dbReference>
<evidence type="ECO:0000259" key="15">
    <source>
        <dbReference type="PROSITE" id="PS51767"/>
    </source>
</evidence>
<comment type="subcellular location">
    <subcellularLocation>
        <location evidence="2">Secreted</location>
    </subcellularLocation>
</comment>
<reference evidence="16" key="1">
    <citation type="journal article" date="2001" name="Infect. Immun.">
        <title>Secreted aspartic proteinase family of Candida tropicalis.</title>
        <authorList>
            <person name="Zaugg C."/>
            <person name="Borg-Von Zepelin M."/>
            <person name="Reichard U."/>
            <person name="Sanglard D."/>
            <person name="Monod M."/>
        </authorList>
    </citation>
    <scope>NUCLEOTIDE SEQUENCE</scope>
</reference>
<dbReference type="InterPro" id="IPR033876">
    <property type="entry name" value="SAP-like"/>
</dbReference>
<dbReference type="VEuPathDB" id="FungiDB:CTMYA2_039160"/>
<dbReference type="GO" id="GO:0006508">
    <property type="term" value="P:proteolysis"/>
    <property type="evidence" value="ECO:0007669"/>
    <property type="project" value="UniProtKB-KW"/>
</dbReference>
<dbReference type="PROSITE" id="PS00141">
    <property type="entry name" value="ASP_PROTEASE"/>
    <property type="match status" value="2"/>
</dbReference>
<dbReference type="SMR" id="Q9Y774"/>
<evidence type="ECO:0000256" key="3">
    <source>
        <dbReference type="ARBA" id="ARBA00007447"/>
    </source>
</evidence>
<dbReference type="InterPro" id="IPR033121">
    <property type="entry name" value="PEPTIDASE_A1"/>
</dbReference>
<dbReference type="InterPro" id="IPR001969">
    <property type="entry name" value="Aspartic_peptidase_AS"/>
</dbReference>
<evidence type="ECO:0000256" key="2">
    <source>
        <dbReference type="ARBA" id="ARBA00004613"/>
    </source>
</evidence>
<keyword evidence="5" id="KW-0964">Secreted</keyword>
<evidence type="ECO:0000256" key="13">
    <source>
        <dbReference type="PIRSR" id="PIRSR601461-2"/>
    </source>
</evidence>
<evidence type="ECO:0000256" key="5">
    <source>
        <dbReference type="ARBA" id="ARBA00022525"/>
    </source>
</evidence>
<dbReference type="InterPro" id="IPR021109">
    <property type="entry name" value="Peptidase_aspartic_dom_sf"/>
</dbReference>
<evidence type="ECO:0000256" key="8">
    <source>
        <dbReference type="ARBA" id="ARBA00022750"/>
    </source>
</evidence>
<dbReference type="PRINTS" id="PR00792">
    <property type="entry name" value="PEPSIN"/>
</dbReference>
<feature type="domain" description="Peptidase A1" evidence="15">
    <location>
        <begin position="96"/>
        <end position="409"/>
    </location>
</feature>
<dbReference type="CDD" id="cd05474">
    <property type="entry name" value="SAP_like"/>
    <property type="match status" value="1"/>
</dbReference>
<evidence type="ECO:0000256" key="4">
    <source>
        <dbReference type="ARBA" id="ARBA00013207"/>
    </source>
</evidence>
<dbReference type="GO" id="GO:0005576">
    <property type="term" value="C:extracellular region"/>
    <property type="evidence" value="ECO:0007669"/>
    <property type="project" value="UniProtKB-SubCell"/>
</dbReference>
<comment type="catalytic activity">
    <reaction evidence="1">
        <text>Preferential cleavage at the carboxyl of hydrophobic amino acids, but fails to cleave 15-Leu-|-Tyr-16, 16-Tyr-|-Leu-17 and 24-Phe-|-Phe-25 of insulin B chain. Activates trypsinogen, and degrades keratin.</text>
        <dbReference type="EC" id="3.4.23.24"/>
    </reaction>
</comment>
<feature type="disulfide bond" evidence="13">
    <location>
        <begin position="129"/>
        <end position="140"/>
    </location>
</feature>
<dbReference type="FunFam" id="2.40.70.10:FF:000011">
    <property type="entry name" value="Aspartic protease"/>
    <property type="match status" value="1"/>
</dbReference>
<keyword evidence="7" id="KW-0732">Signal</keyword>
<keyword evidence="9 14" id="KW-0378">Hydrolase</keyword>
<dbReference type="SUPFAM" id="SSF50630">
    <property type="entry name" value="Acid proteases"/>
    <property type="match status" value="1"/>
</dbReference>
<evidence type="ECO:0000256" key="10">
    <source>
        <dbReference type="ARBA" id="ARBA00023145"/>
    </source>
</evidence>
<feature type="active site" evidence="12">
    <location>
        <position position="299"/>
    </location>
</feature>
<dbReference type="AlphaFoldDB" id="Q9Y774"/>
<organism evidence="16">
    <name type="scientific">Candida tropicalis</name>
    <name type="common">Yeast</name>
    <dbReference type="NCBI Taxonomy" id="5482"/>
    <lineage>
        <taxon>Eukaryota</taxon>
        <taxon>Fungi</taxon>
        <taxon>Dikarya</taxon>
        <taxon>Ascomycota</taxon>
        <taxon>Saccharomycotina</taxon>
        <taxon>Pichiomycetes</taxon>
        <taxon>Debaryomycetaceae</taxon>
        <taxon>Candida/Lodderomyces clade</taxon>
        <taxon>Candida</taxon>
    </lineage>
</organism>
<keyword evidence="6 14" id="KW-0645">Protease</keyword>
<comment type="similarity">
    <text evidence="3 14">Belongs to the peptidase A1 family.</text>
</comment>
<dbReference type="EC" id="3.4.23.24" evidence="4"/>